<evidence type="ECO:0000259" key="7">
    <source>
        <dbReference type="Pfam" id="PF02229"/>
    </source>
</evidence>
<evidence type="ECO:0000313" key="9">
    <source>
        <dbReference type="Proteomes" id="UP001152320"/>
    </source>
</evidence>
<dbReference type="InterPro" id="IPR009044">
    <property type="entry name" value="ssDNA-bd_transcriptional_reg"/>
</dbReference>
<dbReference type="InterPro" id="IPR003173">
    <property type="entry name" value="PC4_C"/>
</dbReference>
<feature type="domain" description="Transcriptional coactivator p15 (PC4) C-terminal" evidence="7">
    <location>
        <begin position="9"/>
        <end position="60"/>
    </location>
</feature>
<dbReference type="AlphaFoldDB" id="A0A9Q1CEE3"/>
<name>A0A9Q1CEE3_HOLLE</name>
<reference evidence="8" key="1">
    <citation type="submission" date="2021-10" db="EMBL/GenBank/DDBJ databases">
        <title>Tropical sea cucumber genome reveals ecological adaptation and Cuvierian tubules defense mechanism.</title>
        <authorList>
            <person name="Chen T."/>
        </authorList>
    </citation>
    <scope>NUCLEOTIDE SEQUENCE</scope>
    <source>
        <strain evidence="8">Nanhai2018</strain>
        <tissue evidence="8">Muscle</tissue>
    </source>
</reference>
<dbReference type="SUPFAM" id="SSF54447">
    <property type="entry name" value="ssDNA-binding transcriptional regulator domain"/>
    <property type="match status" value="1"/>
</dbReference>
<evidence type="ECO:0000256" key="1">
    <source>
        <dbReference type="ARBA" id="ARBA00004123"/>
    </source>
</evidence>
<evidence type="ECO:0000256" key="5">
    <source>
        <dbReference type="ARBA" id="ARBA00023163"/>
    </source>
</evidence>
<sequence length="74" mass="8602">MEKHTITRFPLGGKRHVFVRRYRGAPYVNISEYFGGKKKDRLIAGKKGINLRVEEWEKLYAKVHRINAAVTKCA</sequence>
<evidence type="ECO:0000256" key="2">
    <source>
        <dbReference type="ARBA" id="ARBA00009001"/>
    </source>
</evidence>
<comment type="subcellular location">
    <subcellularLocation>
        <location evidence="1">Nucleus</location>
    </subcellularLocation>
</comment>
<dbReference type="PANTHER" id="PTHR13215">
    <property type="entry name" value="RNA POLYMERASE II TRANSCRIPTIONAL COACTIVATOR"/>
    <property type="match status" value="1"/>
</dbReference>
<evidence type="ECO:0000313" key="8">
    <source>
        <dbReference type="EMBL" id="KAJ8043420.1"/>
    </source>
</evidence>
<comment type="similarity">
    <text evidence="2">Belongs to the transcriptional coactivator PC4 family.</text>
</comment>
<keyword evidence="5" id="KW-0804">Transcription</keyword>
<keyword evidence="6" id="KW-0539">Nucleus</keyword>
<evidence type="ECO:0000256" key="4">
    <source>
        <dbReference type="ARBA" id="ARBA00023125"/>
    </source>
</evidence>
<dbReference type="InterPro" id="IPR045125">
    <property type="entry name" value="Sub1/Tcp4-like"/>
</dbReference>
<gene>
    <name evidence="8" type="ORF">HOLleu_10497</name>
</gene>
<organism evidence="8 9">
    <name type="scientific">Holothuria leucospilota</name>
    <name type="common">Black long sea cucumber</name>
    <name type="synonym">Mertensiothuria leucospilota</name>
    <dbReference type="NCBI Taxonomy" id="206669"/>
    <lineage>
        <taxon>Eukaryota</taxon>
        <taxon>Metazoa</taxon>
        <taxon>Echinodermata</taxon>
        <taxon>Eleutherozoa</taxon>
        <taxon>Echinozoa</taxon>
        <taxon>Holothuroidea</taxon>
        <taxon>Aspidochirotacea</taxon>
        <taxon>Aspidochirotida</taxon>
        <taxon>Holothuriidae</taxon>
        <taxon>Holothuria</taxon>
    </lineage>
</organism>
<proteinExistence type="inferred from homology"/>
<dbReference type="EMBL" id="JAIZAY010000004">
    <property type="protein sequence ID" value="KAJ8043420.1"/>
    <property type="molecule type" value="Genomic_DNA"/>
</dbReference>
<protein>
    <recommendedName>
        <fullName evidence="7">Transcriptional coactivator p15 (PC4) C-terminal domain-containing protein</fullName>
    </recommendedName>
</protein>
<dbReference type="GO" id="GO:0005634">
    <property type="term" value="C:nucleus"/>
    <property type="evidence" value="ECO:0007669"/>
    <property type="project" value="UniProtKB-SubCell"/>
</dbReference>
<comment type="caution">
    <text evidence="8">The sequence shown here is derived from an EMBL/GenBank/DDBJ whole genome shotgun (WGS) entry which is preliminary data.</text>
</comment>
<dbReference type="GO" id="GO:0003677">
    <property type="term" value="F:DNA binding"/>
    <property type="evidence" value="ECO:0007669"/>
    <property type="project" value="UniProtKB-KW"/>
</dbReference>
<dbReference type="Proteomes" id="UP001152320">
    <property type="component" value="Chromosome 4"/>
</dbReference>
<dbReference type="Gene3D" id="2.30.31.10">
    <property type="entry name" value="Transcriptional Coactivator Pc4, Chain A"/>
    <property type="match status" value="1"/>
</dbReference>
<dbReference type="Pfam" id="PF02229">
    <property type="entry name" value="PC4"/>
    <property type="match status" value="1"/>
</dbReference>
<keyword evidence="4" id="KW-0238">DNA-binding</keyword>
<evidence type="ECO:0000256" key="6">
    <source>
        <dbReference type="ARBA" id="ARBA00023242"/>
    </source>
</evidence>
<keyword evidence="9" id="KW-1185">Reference proteome</keyword>
<accession>A0A9Q1CEE3</accession>
<evidence type="ECO:0000256" key="3">
    <source>
        <dbReference type="ARBA" id="ARBA00023015"/>
    </source>
</evidence>
<dbReference type="OrthoDB" id="2505440at2759"/>
<dbReference type="GO" id="GO:0003713">
    <property type="term" value="F:transcription coactivator activity"/>
    <property type="evidence" value="ECO:0007669"/>
    <property type="project" value="InterPro"/>
</dbReference>
<dbReference type="GO" id="GO:0060261">
    <property type="term" value="P:positive regulation of transcription initiation by RNA polymerase II"/>
    <property type="evidence" value="ECO:0007669"/>
    <property type="project" value="InterPro"/>
</dbReference>
<keyword evidence="3" id="KW-0805">Transcription regulation</keyword>